<evidence type="ECO:0000313" key="3">
    <source>
        <dbReference type="Proteomes" id="UP000515804"/>
    </source>
</evidence>
<dbReference type="KEGG" id="tcn:H9L16_14320"/>
<dbReference type="AlphaFoldDB" id="A0A7G9SPN0"/>
<keyword evidence="3" id="KW-1185">Reference proteome</keyword>
<reference evidence="2 3" key="1">
    <citation type="submission" date="2020-08" db="EMBL/GenBank/DDBJ databases">
        <title>Genome sequence of Thermomonas carbonis KCTC 42013T.</title>
        <authorList>
            <person name="Hyun D.-W."/>
            <person name="Bae J.-W."/>
        </authorList>
    </citation>
    <scope>NUCLEOTIDE SEQUENCE [LARGE SCALE GENOMIC DNA]</scope>
    <source>
        <strain evidence="2 3">KCTC 42013</strain>
    </source>
</reference>
<evidence type="ECO:0000259" key="1">
    <source>
        <dbReference type="Pfam" id="PF18165"/>
    </source>
</evidence>
<name>A0A7G9SPN0_9GAMM</name>
<sequence>MSTHVTSFISEIEKLRKALNALGGGQVHSAKTRGELRALAERYFADIRPSLIDHSDDQIHIAAVNSAMQSLVEICHKRGVSASYIDLLRNAKGHLIHLDSALISSGHQQSGAQQERTPTDIRIITTLRALVPSAALSYEQALQDLTQPERLSWRGPATDLREALRETLDRLAPDDEVKATPGYKDEPDARGPTMKQKVRFILRNRQASKALAATTEDATKSVDEAIGSFVRSVYTRSSVSTHTPTEKGEVLRVLDLVRVVLSELLEVR</sequence>
<feature type="domain" description="Predicted pPIWI-associating nuclease" evidence="1">
    <location>
        <begin position="138"/>
        <end position="232"/>
    </location>
</feature>
<gene>
    <name evidence="2" type="ORF">H9L16_14320</name>
</gene>
<organism evidence="2 3">
    <name type="scientific">Thermomonas carbonis</name>
    <dbReference type="NCBI Taxonomy" id="1463158"/>
    <lineage>
        <taxon>Bacteria</taxon>
        <taxon>Pseudomonadati</taxon>
        <taxon>Pseudomonadota</taxon>
        <taxon>Gammaproteobacteria</taxon>
        <taxon>Lysobacterales</taxon>
        <taxon>Lysobacteraceae</taxon>
        <taxon>Thermomonas</taxon>
    </lineage>
</organism>
<dbReference type="Pfam" id="PF18165">
    <property type="entry name" value="pP_pnuc_1"/>
    <property type="match status" value="1"/>
</dbReference>
<evidence type="ECO:0000313" key="2">
    <source>
        <dbReference type="EMBL" id="QNN69805.1"/>
    </source>
</evidence>
<accession>A0A7G9SPN0</accession>
<dbReference type="InterPro" id="IPR040556">
    <property type="entry name" value="pP_pnuc_1"/>
</dbReference>
<dbReference type="RefSeq" id="WP_187552322.1">
    <property type="nucleotide sequence ID" value="NZ_BMZL01000001.1"/>
</dbReference>
<protein>
    <recommendedName>
        <fullName evidence="1">Predicted pPIWI-associating nuclease domain-containing protein</fullName>
    </recommendedName>
</protein>
<dbReference type="EMBL" id="CP060719">
    <property type="protein sequence ID" value="QNN69805.1"/>
    <property type="molecule type" value="Genomic_DNA"/>
</dbReference>
<proteinExistence type="predicted"/>
<dbReference type="Proteomes" id="UP000515804">
    <property type="component" value="Chromosome"/>
</dbReference>